<gene>
    <name evidence="1" type="ORF">AXF42_Ash001089</name>
</gene>
<dbReference type="AlphaFoldDB" id="A0A2I0AU06"/>
<dbReference type="EMBL" id="KZ451950">
    <property type="protein sequence ID" value="PKA58996.1"/>
    <property type="molecule type" value="Genomic_DNA"/>
</dbReference>
<accession>A0A2I0AU06</accession>
<dbReference type="GO" id="GO:0005739">
    <property type="term" value="C:mitochondrion"/>
    <property type="evidence" value="ECO:0007669"/>
    <property type="project" value="TreeGrafter"/>
</dbReference>
<reference evidence="1 2" key="1">
    <citation type="journal article" date="2017" name="Nature">
        <title>The Apostasia genome and the evolution of orchids.</title>
        <authorList>
            <person name="Zhang G.Q."/>
            <person name="Liu K.W."/>
            <person name="Li Z."/>
            <person name="Lohaus R."/>
            <person name="Hsiao Y.Y."/>
            <person name="Niu S.C."/>
            <person name="Wang J.Y."/>
            <person name="Lin Y.C."/>
            <person name="Xu Q."/>
            <person name="Chen L.J."/>
            <person name="Yoshida K."/>
            <person name="Fujiwara S."/>
            <person name="Wang Z.W."/>
            <person name="Zhang Y.Q."/>
            <person name="Mitsuda N."/>
            <person name="Wang M."/>
            <person name="Liu G.H."/>
            <person name="Pecoraro L."/>
            <person name="Huang H.X."/>
            <person name="Xiao X.J."/>
            <person name="Lin M."/>
            <person name="Wu X.Y."/>
            <person name="Wu W.L."/>
            <person name="Chen Y.Y."/>
            <person name="Chang S.B."/>
            <person name="Sakamoto S."/>
            <person name="Ohme-Takagi M."/>
            <person name="Yagi M."/>
            <person name="Zeng S.J."/>
            <person name="Shen C.Y."/>
            <person name="Yeh C.M."/>
            <person name="Luo Y.B."/>
            <person name="Tsai W.C."/>
            <person name="Van de Peer Y."/>
            <person name="Liu Z.J."/>
        </authorList>
    </citation>
    <scope>NUCLEOTIDE SEQUENCE [LARGE SCALE GENOMIC DNA]</scope>
    <source>
        <strain evidence="2">cv. Shenzhen</strain>
        <tissue evidence="1">Stem</tissue>
    </source>
</reference>
<dbReference type="PANTHER" id="PTHR38355">
    <property type="entry name" value="OS06G0149500 PROTEIN"/>
    <property type="match status" value="1"/>
</dbReference>
<evidence type="ECO:0000313" key="1">
    <source>
        <dbReference type="EMBL" id="PKA58996.1"/>
    </source>
</evidence>
<dbReference type="PANTHER" id="PTHR38355:SF1">
    <property type="entry name" value="OS06G0149500 PROTEIN"/>
    <property type="match status" value="1"/>
</dbReference>
<protein>
    <submittedName>
        <fullName evidence="1">Uncharacterized protein</fullName>
    </submittedName>
</protein>
<organism evidence="1 2">
    <name type="scientific">Apostasia shenzhenica</name>
    <dbReference type="NCBI Taxonomy" id="1088818"/>
    <lineage>
        <taxon>Eukaryota</taxon>
        <taxon>Viridiplantae</taxon>
        <taxon>Streptophyta</taxon>
        <taxon>Embryophyta</taxon>
        <taxon>Tracheophyta</taxon>
        <taxon>Spermatophyta</taxon>
        <taxon>Magnoliopsida</taxon>
        <taxon>Liliopsida</taxon>
        <taxon>Asparagales</taxon>
        <taxon>Orchidaceae</taxon>
        <taxon>Apostasioideae</taxon>
        <taxon>Apostasia</taxon>
    </lineage>
</organism>
<name>A0A2I0AU06_9ASPA</name>
<proteinExistence type="predicted"/>
<dbReference type="STRING" id="1088818.A0A2I0AU06"/>
<evidence type="ECO:0000313" key="2">
    <source>
        <dbReference type="Proteomes" id="UP000236161"/>
    </source>
</evidence>
<dbReference type="OrthoDB" id="1857819at2759"/>
<keyword evidence="2" id="KW-1185">Reference proteome</keyword>
<dbReference type="Proteomes" id="UP000236161">
    <property type="component" value="Unassembled WGS sequence"/>
</dbReference>
<sequence length="124" mass="14015">MEGARRKAVEFFGKWDNLTSLFLAGSFVALSWRSSVQQREIDALEAEKSALQSGNRAMSSAVWEWHQYLFHLAKVDPSTAPIPLARLRAIYGEDDLFAGDNHRGMSQMHIQTPSQRIIHDCLVV</sequence>